<dbReference type="Proteomes" id="UP001175226">
    <property type="component" value="Unassembled WGS sequence"/>
</dbReference>
<proteinExistence type="predicted"/>
<sequence>MHYVKTTSCYSDCPLPTPCPSLSENRSAGHRPKSLALTTTTTTKAPDGQQRPLQPEFCLYGRGGAGSRRPRVKPNKSELDPKDKLKLSTFKFPAKWRPKVPASEQTSPASSGFYDGPWCGPSSSSQSTPSLPSSSSNAPRTPFDSSPVFTQRDLFLASLWKKNSKKMRTSNADSLSITCSTSSTYSGHSSSASGSSLASLSRPEESDDSASEMHAESFEPLETPSSAPYSLERVTICQEAGAASESTGLEAGLPTTEITVVGMGDECDVLDAMRRLRMK</sequence>
<organism evidence="2 3">
    <name type="scientific">Armillaria borealis</name>
    <dbReference type="NCBI Taxonomy" id="47425"/>
    <lineage>
        <taxon>Eukaryota</taxon>
        <taxon>Fungi</taxon>
        <taxon>Dikarya</taxon>
        <taxon>Basidiomycota</taxon>
        <taxon>Agaricomycotina</taxon>
        <taxon>Agaricomycetes</taxon>
        <taxon>Agaricomycetidae</taxon>
        <taxon>Agaricales</taxon>
        <taxon>Marasmiineae</taxon>
        <taxon>Physalacriaceae</taxon>
        <taxon>Armillaria</taxon>
    </lineage>
</organism>
<name>A0AA39K757_9AGAR</name>
<comment type="caution">
    <text evidence="2">The sequence shown here is derived from an EMBL/GenBank/DDBJ whole genome shotgun (WGS) entry which is preliminary data.</text>
</comment>
<feature type="compositionally biased region" description="Low complexity" evidence="1">
    <location>
        <begin position="182"/>
        <end position="201"/>
    </location>
</feature>
<dbReference type="AlphaFoldDB" id="A0AA39K757"/>
<feature type="region of interest" description="Disordered" evidence="1">
    <location>
        <begin position="12"/>
        <end position="147"/>
    </location>
</feature>
<feature type="compositionally biased region" description="Low complexity" evidence="1">
    <location>
        <begin position="121"/>
        <end position="136"/>
    </location>
</feature>
<feature type="compositionally biased region" description="Polar residues" evidence="1">
    <location>
        <begin position="137"/>
        <end position="147"/>
    </location>
</feature>
<evidence type="ECO:0000256" key="1">
    <source>
        <dbReference type="SAM" id="MobiDB-lite"/>
    </source>
</evidence>
<feature type="region of interest" description="Disordered" evidence="1">
    <location>
        <begin position="182"/>
        <end position="232"/>
    </location>
</feature>
<reference evidence="2" key="1">
    <citation type="submission" date="2023-06" db="EMBL/GenBank/DDBJ databases">
        <authorList>
            <consortium name="Lawrence Berkeley National Laboratory"/>
            <person name="Ahrendt S."/>
            <person name="Sahu N."/>
            <person name="Indic B."/>
            <person name="Wong-Bajracharya J."/>
            <person name="Merenyi Z."/>
            <person name="Ke H.-M."/>
            <person name="Monk M."/>
            <person name="Kocsube S."/>
            <person name="Drula E."/>
            <person name="Lipzen A."/>
            <person name="Balint B."/>
            <person name="Henrissat B."/>
            <person name="Andreopoulos B."/>
            <person name="Martin F.M."/>
            <person name="Harder C.B."/>
            <person name="Rigling D."/>
            <person name="Ford K.L."/>
            <person name="Foster G.D."/>
            <person name="Pangilinan J."/>
            <person name="Papanicolaou A."/>
            <person name="Barry K."/>
            <person name="LaButti K."/>
            <person name="Viragh M."/>
            <person name="Koriabine M."/>
            <person name="Yan M."/>
            <person name="Riley R."/>
            <person name="Champramary S."/>
            <person name="Plett K.L."/>
            <person name="Tsai I.J."/>
            <person name="Slot J."/>
            <person name="Sipos G."/>
            <person name="Plett J."/>
            <person name="Nagy L.G."/>
            <person name="Grigoriev I.V."/>
        </authorList>
    </citation>
    <scope>NUCLEOTIDE SEQUENCE</scope>
    <source>
        <strain evidence="2">FPL87.14</strain>
    </source>
</reference>
<keyword evidence="3" id="KW-1185">Reference proteome</keyword>
<evidence type="ECO:0000313" key="3">
    <source>
        <dbReference type="Proteomes" id="UP001175226"/>
    </source>
</evidence>
<evidence type="ECO:0000313" key="2">
    <source>
        <dbReference type="EMBL" id="KAK0454556.1"/>
    </source>
</evidence>
<gene>
    <name evidence="2" type="ORF">EV421DRAFT_425212</name>
</gene>
<accession>A0AA39K757</accession>
<protein>
    <submittedName>
        <fullName evidence="2">Uncharacterized protein</fullName>
    </submittedName>
</protein>
<feature type="compositionally biased region" description="Basic and acidic residues" evidence="1">
    <location>
        <begin position="75"/>
        <end position="86"/>
    </location>
</feature>
<dbReference type="EMBL" id="JAUEPT010000002">
    <property type="protein sequence ID" value="KAK0454556.1"/>
    <property type="molecule type" value="Genomic_DNA"/>
</dbReference>